<comment type="cofactor">
    <cofactor evidence="14">
        <name>[4Fe-4S] cluster</name>
        <dbReference type="ChEBI" id="CHEBI:49883"/>
    </cofactor>
    <text evidence="14">Binds 1 [4Fe-4S] cluster.</text>
</comment>
<keyword evidence="3 14" id="KW-0479">Metal-binding</keyword>
<comment type="miscellaneous">
    <text evidence="14">Despite having conserved helicase domains, this subunit does not have helicase activity.</text>
</comment>
<evidence type="ECO:0000313" key="16">
    <source>
        <dbReference type="EMBL" id="OZM58209.1"/>
    </source>
</evidence>
<accession>A0A263BWV0</accession>
<keyword evidence="10 14" id="KW-0408">Iron</keyword>
<evidence type="ECO:0000256" key="8">
    <source>
        <dbReference type="ARBA" id="ARBA00022839"/>
    </source>
</evidence>
<feature type="binding site" evidence="14">
    <location>
        <position position="1133"/>
    </location>
    <ligand>
        <name>[4Fe-4S] cluster</name>
        <dbReference type="ChEBI" id="CHEBI:49883"/>
    </ligand>
</feature>
<proteinExistence type="inferred from homology"/>
<feature type="domain" description="UvrD-like helicase C-terminal" evidence="15">
    <location>
        <begin position="288"/>
        <end position="596"/>
    </location>
</feature>
<dbReference type="GO" id="GO:0051539">
    <property type="term" value="F:4 iron, 4 sulfur cluster binding"/>
    <property type="evidence" value="ECO:0007669"/>
    <property type="project" value="UniProtKB-KW"/>
</dbReference>
<gene>
    <name evidence="14 16" type="primary">addB</name>
    <name evidence="16" type="ORF">CIB95_01140</name>
</gene>
<keyword evidence="13 14" id="KW-0234">DNA repair</keyword>
<keyword evidence="12 14" id="KW-0238">DNA-binding</keyword>
<reference evidence="16 17" key="2">
    <citation type="submission" date="2017-09" db="EMBL/GenBank/DDBJ databases">
        <title>Bacillus patelloidae sp. nov., isolated from the intestinal tract of a marine limpet.</title>
        <authorList>
            <person name="Liu R."/>
            <person name="Dong C."/>
            <person name="Shao Z."/>
        </authorList>
    </citation>
    <scope>NUCLEOTIDE SEQUENCE [LARGE SCALE GENOMIC DNA]</scope>
    <source>
        <strain evidence="16 17">SA5d-4</strain>
    </source>
</reference>
<evidence type="ECO:0000256" key="1">
    <source>
        <dbReference type="ARBA" id="ARBA00022485"/>
    </source>
</evidence>
<keyword evidence="7 14" id="KW-0347">Helicase</keyword>
<comment type="subunit">
    <text evidence="14">Heterodimer of AddA and AddB.</text>
</comment>
<evidence type="ECO:0000256" key="3">
    <source>
        <dbReference type="ARBA" id="ARBA00022723"/>
    </source>
</evidence>
<dbReference type="InterPro" id="IPR011604">
    <property type="entry name" value="PDDEXK-like_dom_sf"/>
</dbReference>
<dbReference type="InterPro" id="IPR027417">
    <property type="entry name" value="P-loop_NTPase"/>
</dbReference>
<dbReference type="PANTHER" id="PTHR30591:SF1">
    <property type="entry name" value="RECBCD ENZYME SUBUNIT RECC"/>
    <property type="match status" value="1"/>
</dbReference>
<dbReference type="AlphaFoldDB" id="A0A263BWV0"/>
<dbReference type="EC" id="3.1.-.-" evidence="14"/>
<dbReference type="Pfam" id="PF12705">
    <property type="entry name" value="PDDEXK_1"/>
    <property type="match status" value="1"/>
</dbReference>
<keyword evidence="6 14" id="KW-0378">Hydrolase</keyword>
<keyword evidence="5 14" id="KW-0227">DNA damage</keyword>
<feature type="binding site" evidence="14">
    <location>
        <position position="1130"/>
    </location>
    <ligand>
        <name>[4Fe-4S] cluster</name>
        <dbReference type="ChEBI" id="CHEBI:49883"/>
    </ligand>
</feature>
<evidence type="ECO:0000256" key="13">
    <source>
        <dbReference type="ARBA" id="ARBA00023204"/>
    </source>
</evidence>
<dbReference type="Gene3D" id="3.40.50.300">
    <property type="entry name" value="P-loop containing nucleotide triphosphate hydrolases"/>
    <property type="match status" value="3"/>
</dbReference>
<evidence type="ECO:0000313" key="17">
    <source>
        <dbReference type="Proteomes" id="UP000217083"/>
    </source>
</evidence>
<feature type="binding site" evidence="14">
    <location>
        <position position="1139"/>
    </location>
    <ligand>
        <name>[4Fe-4S] cluster</name>
        <dbReference type="ChEBI" id="CHEBI:49883"/>
    </ligand>
</feature>
<dbReference type="GO" id="GO:0003690">
    <property type="term" value="F:double-stranded DNA binding"/>
    <property type="evidence" value="ECO:0007669"/>
    <property type="project" value="UniProtKB-UniRule"/>
</dbReference>
<feature type="binding site" evidence="14">
    <location>
        <position position="811"/>
    </location>
    <ligand>
        <name>[4Fe-4S] cluster</name>
        <dbReference type="ChEBI" id="CHEBI:49883"/>
    </ligand>
</feature>
<evidence type="ECO:0000256" key="9">
    <source>
        <dbReference type="ARBA" id="ARBA00022840"/>
    </source>
</evidence>
<evidence type="ECO:0000256" key="5">
    <source>
        <dbReference type="ARBA" id="ARBA00022763"/>
    </source>
</evidence>
<evidence type="ECO:0000256" key="6">
    <source>
        <dbReference type="ARBA" id="ARBA00022801"/>
    </source>
</evidence>
<evidence type="ECO:0000256" key="14">
    <source>
        <dbReference type="HAMAP-Rule" id="MF_01452"/>
    </source>
</evidence>
<comment type="cofactor">
    <cofactor evidence="14">
        <name>Mg(2+)</name>
        <dbReference type="ChEBI" id="CHEBI:18420"/>
    </cofactor>
</comment>
<dbReference type="InterPro" id="IPR014140">
    <property type="entry name" value="DNA_helicase_suAddB"/>
</dbReference>
<dbReference type="Proteomes" id="UP000217083">
    <property type="component" value="Unassembled WGS sequence"/>
</dbReference>
<dbReference type="PROSITE" id="PS51217">
    <property type="entry name" value="UVRD_HELICASE_CTER"/>
    <property type="match status" value="1"/>
</dbReference>
<comment type="caution">
    <text evidence="16">The sequence shown here is derived from an EMBL/GenBank/DDBJ whole genome shotgun (WGS) entry which is preliminary data.</text>
</comment>
<name>A0A263BWV0_9BACI</name>
<dbReference type="NCBIfam" id="TIGR02773">
    <property type="entry name" value="addB_Gpos"/>
    <property type="match status" value="1"/>
</dbReference>
<dbReference type="GO" id="GO:0004386">
    <property type="term" value="F:helicase activity"/>
    <property type="evidence" value="ECO:0007669"/>
    <property type="project" value="UniProtKB-KW"/>
</dbReference>
<comment type="similarity">
    <text evidence="14">Belongs to the helicase family. AddB/RexB type 1 subfamily.</text>
</comment>
<dbReference type="EMBL" id="NPIA01000001">
    <property type="protein sequence ID" value="OZM58209.1"/>
    <property type="molecule type" value="Genomic_DNA"/>
</dbReference>
<dbReference type="Gene3D" id="3.90.320.10">
    <property type="match status" value="1"/>
</dbReference>
<evidence type="ECO:0000256" key="11">
    <source>
        <dbReference type="ARBA" id="ARBA00023014"/>
    </source>
</evidence>
<dbReference type="Pfam" id="PF21445">
    <property type="entry name" value="ADDB_N"/>
    <property type="match status" value="1"/>
</dbReference>
<evidence type="ECO:0000256" key="12">
    <source>
        <dbReference type="ARBA" id="ARBA00023125"/>
    </source>
</evidence>
<dbReference type="InterPro" id="IPR049035">
    <property type="entry name" value="ADDB_N"/>
</dbReference>
<organism evidence="16 17">
    <name type="scientific">Lottiidibacillus patelloidae</name>
    <dbReference type="NCBI Taxonomy" id="2670334"/>
    <lineage>
        <taxon>Bacteria</taxon>
        <taxon>Bacillati</taxon>
        <taxon>Bacillota</taxon>
        <taxon>Bacilli</taxon>
        <taxon>Bacillales</taxon>
        <taxon>Bacillaceae</taxon>
        <taxon>Lottiidibacillus</taxon>
    </lineage>
</organism>
<dbReference type="HAMAP" id="MF_01452">
    <property type="entry name" value="AddB_type1"/>
    <property type="match status" value="1"/>
</dbReference>
<keyword evidence="1 14" id="KW-0004">4Fe-4S</keyword>
<dbReference type="GO" id="GO:0008409">
    <property type="term" value="F:5'-3' exonuclease activity"/>
    <property type="evidence" value="ECO:0007669"/>
    <property type="project" value="UniProtKB-UniRule"/>
</dbReference>
<evidence type="ECO:0000256" key="7">
    <source>
        <dbReference type="ARBA" id="ARBA00022806"/>
    </source>
</evidence>
<reference evidence="17" key="1">
    <citation type="submission" date="2017-08" db="EMBL/GenBank/DDBJ databases">
        <authorList>
            <person name="Huang Z."/>
        </authorList>
    </citation>
    <scope>NUCLEOTIDE SEQUENCE [LARGE SCALE GENOMIC DNA]</scope>
    <source>
        <strain evidence="17">SA5d-4</strain>
    </source>
</reference>
<evidence type="ECO:0000256" key="2">
    <source>
        <dbReference type="ARBA" id="ARBA00022722"/>
    </source>
</evidence>
<dbReference type="Gene3D" id="6.10.140.1030">
    <property type="match status" value="1"/>
</dbReference>
<comment type="function">
    <text evidence="14">The heterodimer acts as both an ATP-dependent DNA helicase and an ATP-dependent, dual-direction single-stranded exonuclease. Recognizes the chi site generating a DNA molecule suitable for the initiation of homologous recombination. The AddB subunit has 5' -&gt; 3' nuclease activity but not helicase activity.</text>
</comment>
<keyword evidence="11 14" id="KW-0411">Iron-sulfur</keyword>
<protein>
    <recommendedName>
        <fullName evidence="14">ATP-dependent helicase/deoxyribonuclease subunit B</fullName>
        <ecNumber evidence="14">3.1.-.-</ecNumber>
    </recommendedName>
    <alternativeName>
        <fullName evidence="14">ATP-dependent helicase/nuclease subunit AddB</fullName>
    </alternativeName>
</protein>
<dbReference type="InterPro" id="IPR014017">
    <property type="entry name" value="DNA_helicase_UvrD-like_C"/>
</dbReference>
<dbReference type="GO" id="GO:0046872">
    <property type="term" value="F:metal ion binding"/>
    <property type="evidence" value="ECO:0007669"/>
    <property type="project" value="UniProtKB-KW"/>
</dbReference>
<dbReference type="GO" id="GO:0000724">
    <property type="term" value="P:double-strand break repair via homologous recombination"/>
    <property type="evidence" value="ECO:0007669"/>
    <property type="project" value="UniProtKB-UniRule"/>
</dbReference>
<keyword evidence="8 14" id="KW-0269">Exonuclease</keyword>
<dbReference type="SUPFAM" id="SSF52540">
    <property type="entry name" value="P-loop containing nucleoside triphosphate hydrolases"/>
    <property type="match status" value="2"/>
</dbReference>
<evidence type="ECO:0000256" key="4">
    <source>
        <dbReference type="ARBA" id="ARBA00022741"/>
    </source>
</evidence>
<keyword evidence="2 14" id="KW-0540">Nuclease</keyword>
<keyword evidence="4 14" id="KW-0547">Nucleotide-binding</keyword>
<dbReference type="GO" id="GO:0005524">
    <property type="term" value="F:ATP binding"/>
    <property type="evidence" value="ECO:0007669"/>
    <property type="project" value="UniProtKB-UniRule"/>
</dbReference>
<dbReference type="PANTHER" id="PTHR30591">
    <property type="entry name" value="RECBCD ENZYME SUBUNIT RECC"/>
    <property type="match status" value="1"/>
</dbReference>
<evidence type="ECO:0000259" key="15">
    <source>
        <dbReference type="PROSITE" id="PS51217"/>
    </source>
</evidence>
<keyword evidence="9 14" id="KW-0067">ATP-binding</keyword>
<sequence>MGLRFILGRAGSGKSSTCITEIVETIANEPNGKPIIYLTPEQMTFQSEFAIVNSPNVNGMIRAQVFSFTRLAWKVLQETGGIARDHINSVGIHMMLRKIIEEQKQELKVFKRASDKNGFIDEVEAMVTELKRYCLSADDLLVKKEELLLEHNDESNKTNAMIIDKLHDLHVIYSKFEKKISEKYVDSEDYLRLLAENASNSDYLREADIYIDGFYQFTPQELEVIQALLTSCNNVTITLTLDRPYHDTEPHELDLFHSIATTYKKIRKIAKENSVEIEDVQDLNTLPLQRFEEAPDFTHLEQFWQTRPTVPYEEEPEHISLHAAVNRRAEVENVAREVLQLVRDKNYRFRDIALLVRDVNAYQDIIKTTFSDYEIPVFLDEKKTMLHHPLIEFIRSSIETVTHNWQYDAVFQAAKTNLFFPTVAEETLATYQEDLDRLENFVLANGIKGYRWQENRRWEFAVEQLEDNMKLEISEEKKRQEDRLAEMRQFIVEPLTRFEEKLKKSKNARQMCTEIFELLLDLEVYEKIELWKEQAEEKGKLRTAKEHDQVWDAVIELLDQCVELFGDEPLSKDLFLKMIESGIENMQFSLVPPSLDQVMLGAIDRSRFSNVKCAFVLGVNEGVFPAKPQEDGLFLEEEREALQKFGAELAPGAADQLLHEQFIVYLALTSASDKLWISYPLADEEGKTLLASPIIERVKEVFPRLKEGLLKNEPGEVSEGEQLQFITTPRNALSFLVGQIREWKKGYHLGPLWWDSYNYLINTDWKQDTKRVLSSLFYQNIEKSLSPQTSLELYGTKLKSSVSRMELHQACPFSHFMSYGLKLKEREMFRLDVPDIGRLFHAALKEMNDYLTNHDKSWKDLTPQECNRIAIDVVDMLAPKLQREILLSSNRYGYIKRKLTDVVARASQILSEQARASGFEPAGVELAFGGNGNIPPLEIELSNGVKMEVVGRIDRVDKAESDQGLLLRIVDYKSSKKQLDLAEVYYGLTLQMLTYLDVVISSSKQWLGVEAKPAGVLYFHIHNPFVDSVGKDETEIEKAIFKEFKMKGYVLADQQVARLMDQSFNSKSDIVPVEITSKGEFHKRNSRVASNQDFQLLQDHSRKMIKSIGEEITTGKINISPYQLNKKNPCTFCSYKPVCQFDQGLDENEHRYLKKIDETSVLEKLHSDGRQES</sequence>
<keyword evidence="17" id="KW-1185">Reference proteome</keyword>
<evidence type="ECO:0000256" key="10">
    <source>
        <dbReference type="ARBA" id="ARBA00023004"/>
    </source>
</evidence>
<dbReference type="InterPro" id="IPR038726">
    <property type="entry name" value="PDDEXK_AddAB-type"/>
</dbReference>